<accession>A0A6J5RZ40</accession>
<dbReference type="EMBL" id="LR797280">
    <property type="protein sequence ID" value="CAB4199101.1"/>
    <property type="molecule type" value="Genomic_DNA"/>
</dbReference>
<name>A0A6J5RZ40_9CAUD</name>
<protein>
    <submittedName>
        <fullName evidence="1">Uncharacterized protein</fullName>
    </submittedName>
</protein>
<organism evidence="1">
    <name type="scientific">uncultured Caudovirales phage</name>
    <dbReference type="NCBI Taxonomy" id="2100421"/>
    <lineage>
        <taxon>Viruses</taxon>
        <taxon>Duplodnaviria</taxon>
        <taxon>Heunggongvirae</taxon>
        <taxon>Uroviricota</taxon>
        <taxon>Caudoviricetes</taxon>
        <taxon>Peduoviridae</taxon>
        <taxon>Maltschvirus</taxon>
        <taxon>Maltschvirus maltsch</taxon>
    </lineage>
</organism>
<sequence>MSRVRELIRKDFSNDFTAGGAARTLTKDDAGKTIQLDTAAGTTITLPAALGTGNEFYFCTTTIATSGSHVIQVANATDVMTGALQVVDNADGTCTSFGTTGATTSRSDTITLNRTTQGSVHVAERICVKDVKAGHWSVWGVVIATGSEANPFSAAV</sequence>
<evidence type="ECO:0000313" key="1">
    <source>
        <dbReference type="EMBL" id="CAB4199101.1"/>
    </source>
</evidence>
<gene>
    <name evidence="1" type="ORF">UFOVP1333_21</name>
</gene>
<proteinExistence type="predicted"/>
<reference evidence="1" key="1">
    <citation type="submission" date="2020-05" db="EMBL/GenBank/DDBJ databases">
        <authorList>
            <person name="Chiriac C."/>
            <person name="Salcher M."/>
            <person name="Ghai R."/>
            <person name="Kavagutti S V."/>
        </authorList>
    </citation>
    <scope>NUCLEOTIDE SEQUENCE</scope>
</reference>